<feature type="transmembrane region" description="Helical" evidence="1">
    <location>
        <begin position="106"/>
        <end position="123"/>
    </location>
</feature>
<evidence type="ECO:0000256" key="1">
    <source>
        <dbReference type="SAM" id="Phobius"/>
    </source>
</evidence>
<feature type="transmembrane region" description="Helical" evidence="1">
    <location>
        <begin position="312"/>
        <end position="328"/>
    </location>
</feature>
<comment type="caution">
    <text evidence="2">The sequence shown here is derived from an EMBL/GenBank/DDBJ whole genome shotgun (WGS) entry which is preliminary data.</text>
</comment>
<keyword evidence="1" id="KW-0472">Membrane</keyword>
<feature type="transmembrane region" description="Helical" evidence="1">
    <location>
        <begin position="12"/>
        <end position="35"/>
    </location>
</feature>
<dbReference type="Proteomes" id="UP001076655">
    <property type="component" value="Unassembled WGS sequence"/>
</dbReference>
<gene>
    <name evidence="2" type="ORF">N0392_15985</name>
</gene>
<feature type="transmembrane region" description="Helical" evidence="1">
    <location>
        <begin position="348"/>
        <end position="366"/>
    </location>
</feature>
<feature type="transmembrane region" description="Helical" evidence="1">
    <location>
        <begin position="288"/>
        <end position="306"/>
    </location>
</feature>
<accession>A0A9Q4CRL2</accession>
<feature type="transmembrane region" description="Helical" evidence="1">
    <location>
        <begin position="41"/>
        <end position="64"/>
    </location>
</feature>
<dbReference type="RefSeq" id="WP_260249895.1">
    <property type="nucleotide sequence ID" value="NZ_JALMEJ010000012.1"/>
</dbReference>
<keyword evidence="1" id="KW-0812">Transmembrane</keyword>
<protein>
    <submittedName>
        <fullName evidence="2">O23 family O-antigen flippase</fullName>
    </submittedName>
</protein>
<dbReference type="EMBL" id="JAPNMI010000009">
    <property type="protein sequence ID" value="MCY0791182.1"/>
    <property type="molecule type" value="Genomic_DNA"/>
</dbReference>
<feature type="transmembrane region" description="Helical" evidence="1">
    <location>
        <begin position="164"/>
        <end position="185"/>
    </location>
</feature>
<dbReference type="AlphaFoldDB" id="A0A9Q4CRL2"/>
<name>A0A9Q4CRL2_MORMO</name>
<keyword evidence="1" id="KW-1133">Transmembrane helix</keyword>
<feature type="transmembrane region" description="Helical" evidence="1">
    <location>
        <begin position="76"/>
        <end position="100"/>
    </location>
</feature>
<feature type="transmembrane region" description="Helical" evidence="1">
    <location>
        <begin position="135"/>
        <end position="158"/>
    </location>
</feature>
<feature type="transmembrane region" description="Helical" evidence="1">
    <location>
        <begin position="197"/>
        <end position="217"/>
    </location>
</feature>
<evidence type="ECO:0000313" key="2">
    <source>
        <dbReference type="EMBL" id="MCY0791182.1"/>
    </source>
</evidence>
<feature type="transmembrane region" description="Helical" evidence="1">
    <location>
        <begin position="237"/>
        <end position="255"/>
    </location>
</feature>
<reference evidence="2" key="1">
    <citation type="submission" date="2022-08" db="EMBL/GenBank/DDBJ databases">
        <authorList>
            <person name="Dale J.L."/>
        </authorList>
    </citation>
    <scope>NUCLEOTIDE SEQUENCE</scope>
    <source>
        <strain evidence="2">2022EL-00758</strain>
    </source>
</reference>
<organism evidence="2 3">
    <name type="scientific">Morganella morganii</name>
    <name type="common">Proteus morganii</name>
    <dbReference type="NCBI Taxonomy" id="582"/>
    <lineage>
        <taxon>Bacteria</taxon>
        <taxon>Pseudomonadati</taxon>
        <taxon>Pseudomonadota</taxon>
        <taxon>Gammaproteobacteria</taxon>
        <taxon>Enterobacterales</taxon>
        <taxon>Morganellaceae</taxon>
        <taxon>Morganella</taxon>
    </lineage>
</organism>
<evidence type="ECO:0000313" key="3">
    <source>
        <dbReference type="Proteomes" id="UP001076655"/>
    </source>
</evidence>
<feature type="transmembrane region" description="Helical" evidence="1">
    <location>
        <begin position="372"/>
        <end position="390"/>
    </location>
</feature>
<sequence length="414" mass="47785">MYNKIIEKIKTIFYPCLSLGASSIFFISIGSIYGLSKTSDLIFLTLTVVTTIGTILQISWYGFLPKLASTKSKNNLTYIISNSIFYCAILNSIPILISYLFKDTTYLIGGFIYSLFFQMHQLMRNIFIYLGKVKYFYFFDFLGYSLNMITLVLLNYFLSSPSNSLIFLSLSLGWLLANIIELYLLRIYLKFFISLKPLFIFVAPTVISRLASCGFILKDLLMAFALNTFTPIGGLTIYTYLNKLAISIFQVFSIYKVNIWISKFKTINKNDLTIDDIKKISFSSSIDYIIFLFITLIFFYILASAFKINYSLLWAAYCILTSGLLYLIQSIEQPFARYVYINKLFSSVAKADFFNFTIYILVYFIGYLDSNIYLILFGLIISQIASLYIYTSSSKHYLIKIKSKSTFTKEYKNE</sequence>
<proteinExistence type="predicted"/>